<dbReference type="InterPro" id="IPR057207">
    <property type="entry name" value="FBXL15_LRR"/>
</dbReference>
<name>S3D5B5_OPHP1</name>
<evidence type="ECO:0000256" key="2">
    <source>
        <dbReference type="ARBA" id="ARBA00022737"/>
    </source>
</evidence>
<dbReference type="InterPro" id="IPR036047">
    <property type="entry name" value="F-box-like_dom_sf"/>
</dbReference>
<feature type="compositionally biased region" description="Acidic residues" evidence="4">
    <location>
        <begin position="120"/>
        <end position="130"/>
    </location>
</feature>
<dbReference type="EMBL" id="KE148148">
    <property type="protein sequence ID" value="EPE08605.1"/>
    <property type="molecule type" value="Genomic_DNA"/>
</dbReference>
<dbReference type="InterPro" id="IPR032675">
    <property type="entry name" value="LRR_dom_sf"/>
</dbReference>
<dbReference type="InterPro" id="IPR050648">
    <property type="entry name" value="F-box_LRR-repeat"/>
</dbReference>
<feature type="region of interest" description="Disordered" evidence="4">
    <location>
        <begin position="693"/>
        <end position="713"/>
    </location>
</feature>
<dbReference type="STRING" id="1262450.S3D5B5"/>
<dbReference type="InterPro" id="IPR001810">
    <property type="entry name" value="F-box_dom"/>
</dbReference>
<keyword evidence="3" id="KW-0833">Ubl conjugation pathway</keyword>
<keyword evidence="2" id="KW-0677">Repeat</keyword>
<dbReference type="Pfam" id="PF25372">
    <property type="entry name" value="DUF7885"/>
    <property type="match status" value="1"/>
</dbReference>
<sequence>MATQPAGSDRPPTDNTSSQILQTPPPQTPQTPQTPVQGQRQHAPSLDVMAAQSSAAAALRAEATDPGAVSAMAQESRSSSSTNSPLPYDNAESDFFIVGNDSESSLGVPNLQDVHITGTDGDDDASDADSENCIIPPVNRVPNEILMVIFSRLSSHIDLLNCILTSKRWARNSIDLLWHRPACTNWPRHQSVCQTLTMPNQYFPYKEFIKRLNLASIADKVNDGSVMPLAVCNRIERLTLTNCKNLTDTGLMALVQNSNHLLALDISYASQITEATVFSIAQFCKRLQGLNVTGCTKISNEGMIALAQNCKYIKRIKLNECTQITDETVSALANNCPNILEIDLQNCRLVTNAPITELMTKGQALRELRLTCCELIDDNAFLGLPDSRTYEHLRILDLTSCVNLTDLAVDRIIKVAPRLRNLVLAKCRNITDASVNSISRLGKNLHYLHLGHCANITDEAVKRLVYCCNRIRYIDLGCCTNLTDDSVTRLATLPKLKRIGLVKCSNITDESVYALARANQRRGQRREHYAHSGVDADGNVVMDGAGGTGVAGFAGTGGVSSSSGGSSSLERVHLSYCSLLTIRSIIRLLNACNRLTHLSLTGVTAFLREDLARFCRSPPPEFTVHQREMFCVFSGDGVSKLRNRLNENPQYDMYRDHPAVAPGAPMLSLAEVFNGGLPPNMVPNGHHILPNIHQQPHGHGAGGGDDDGGANQPTVQHFYGPIVPHEFAAAAYNQMHQNLTPLQQARLRTFQELQRQRAAEQQGLEGASNTQVLWQVPDMAGQPHTPQTLLHALQQNNMMASQGAPYGQQAGNQPLIIGTHLDADGEIVNDYADGGMMDDQGSDMLVDATIGSNLSANSNNSNPYLVPPPPPPPPQAPIGVQPPTVLMSTPTTTTGRPLPFGAGWRAALVNQDLTSGPRSAPLNVPIMQPASSASSSTASAAPIGAQTLGSQTQLATGASAASLSGSTGPSSTVPTPTAPQ</sequence>
<feature type="compositionally biased region" description="Pro residues" evidence="4">
    <location>
        <begin position="865"/>
        <end position="875"/>
    </location>
</feature>
<organism evidence="7 8">
    <name type="scientific">Ophiostoma piceae (strain UAMH 11346)</name>
    <name type="common">Sap stain fungus</name>
    <dbReference type="NCBI Taxonomy" id="1262450"/>
    <lineage>
        <taxon>Eukaryota</taxon>
        <taxon>Fungi</taxon>
        <taxon>Dikarya</taxon>
        <taxon>Ascomycota</taxon>
        <taxon>Pezizomycotina</taxon>
        <taxon>Sordariomycetes</taxon>
        <taxon>Sordariomycetidae</taxon>
        <taxon>Ophiostomatales</taxon>
        <taxon>Ophiostomataceae</taxon>
        <taxon>Ophiostoma</taxon>
    </lineage>
</organism>
<feature type="region of interest" description="Disordered" evidence="4">
    <location>
        <begin position="920"/>
        <end position="980"/>
    </location>
</feature>
<dbReference type="HOGENOM" id="CLU_010840_3_0_1"/>
<dbReference type="SMART" id="SM00367">
    <property type="entry name" value="LRR_CC"/>
    <property type="match status" value="13"/>
</dbReference>
<dbReference type="PANTHER" id="PTHR13382">
    <property type="entry name" value="MITOCHONDRIAL ATP SYNTHASE COUPLING FACTOR B"/>
    <property type="match status" value="1"/>
</dbReference>
<feature type="domain" description="F-box/LRR-repeat protein 15-like leucin rich repeat" evidence="6">
    <location>
        <begin position="298"/>
        <end position="525"/>
    </location>
</feature>
<proteinExistence type="predicted"/>
<evidence type="ECO:0000256" key="4">
    <source>
        <dbReference type="SAM" id="MobiDB-lite"/>
    </source>
</evidence>
<dbReference type="OrthoDB" id="10257471at2759"/>
<dbReference type="Pfam" id="PF12937">
    <property type="entry name" value="F-box-like"/>
    <property type="match status" value="1"/>
</dbReference>
<protein>
    <submittedName>
        <fullName evidence="7">Scf e3 ubiquitin ligase complex f-box protein grra</fullName>
    </submittedName>
</protein>
<dbReference type="Gene3D" id="3.80.10.10">
    <property type="entry name" value="Ribonuclease Inhibitor"/>
    <property type="match status" value="2"/>
</dbReference>
<dbReference type="VEuPathDB" id="FungiDB:F503_04192"/>
<dbReference type="SUPFAM" id="SSF52047">
    <property type="entry name" value="RNI-like"/>
    <property type="match status" value="1"/>
</dbReference>
<accession>S3D5B5</accession>
<feature type="domain" description="F-box" evidence="5">
    <location>
        <begin position="139"/>
        <end position="182"/>
    </location>
</feature>
<dbReference type="GO" id="GO:0016874">
    <property type="term" value="F:ligase activity"/>
    <property type="evidence" value="ECO:0007669"/>
    <property type="project" value="UniProtKB-KW"/>
</dbReference>
<feature type="region of interest" description="Disordered" evidence="4">
    <location>
        <begin position="853"/>
        <end position="875"/>
    </location>
</feature>
<dbReference type="eggNOG" id="KOG1947">
    <property type="taxonomic scope" value="Eukaryota"/>
</dbReference>
<keyword evidence="1" id="KW-0433">Leucine-rich repeat</keyword>
<evidence type="ECO:0000256" key="3">
    <source>
        <dbReference type="ARBA" id="ARBA00022786"/>
    </source>
</evidence>
<feature type="compositionally biased region" description="Low complexity" evidence="4">
    <location>
        <begin position="950"/>
        <end position="980"/>
    </location>
</feature>
<dbReference type="SUPFAM" id="SSF81383">
    <property type="entry name" value="F-box domain"/>
    <property type="match status" value="1"/>
</dbReference>
<evidence type="ECO:0000259" key="6">
    <source>
        <dbReference type="Pfam" id="PF25372"/>
    </source>
</evidence>
<dbReference type="PANTHER" id="PTHR13382:SF67">
    <property type="entry name" value="SCF E3 UBIQUITIN LIGASE COMPLEX F-BOX PROTEIN POF2"/>
    <property type="match status" value="1"/>
</dbReference>
<dbReference type="GO" id="GO:0019005">
    <property type="term" value="C:SCF ubiquitin ligase complex"/>
    <property type="evidence" value="ECO:0007669"/>
    <property type="project" value="UniProtKB-ARBA"/>
</dbReference>
<feature type="region of interest" description="Disordered" evidence="4">
    <location>
        <begin position="107"/>
        <end position="133"/>
    </location>
</feature>
<evidence type="ECO:0000313" key="7">
    <source>
        <dbReference type="EMBL" id="EPE08605.1"/>
    </source>
</evidence>
<evidence type="ECO:0000256" key="1">
    <source>
        <dbReference type="ARBA" id="ARBA00022614"/>
    </source>
</evidence>
<evidence type="ECO:0000259" key="5">
    <source>
        <dbReference type="Pfam" id="PF12937"/>
    </source>
</evidence>
<keyword evidence="8" id="KW-1185">Reference proteome</keyword>
<dbReference type="InterPro" id="IPR006553">
    <property type="entry name" value="Leu-rich_rpt_Cys-con_subtyp"/>
</dbReference>
<feature type="compositionally biased region" description="Low complexity" evidence="4">
    <location>
        <begin position="853"/>
        <end position="864"/>
    </location>
</feature>
<evidence type="ECO:0000313" key="8">
    <source>
        <dbReference type="Proteomes" id="UP000016923"/>
    </source>
</evidence>
<feature type="compositionally biased region" description="Low complexity" evidence="4">
    <location>
        <begin position="50"/>
        <end position="61"/>
    </location>
</feature>
<dbReference type="AlphaFoldDB" id="S3D5B5"/>
<dbReference type="Proteomes" id="UP000016923">
    <property type="component" value="Unassembled WGS sequence"/>
</dbReference>
<dbReference type="FunFam" id="3.80.10.10:FF:000251">
    <property type="entry name" value="Ubiquitin ligase complex F-box protein GRR1"/>
    <property type="match status" value="1"/>
</dbReference>
<feature type="compositionally biased region" description="Low complexity" evidence="4">
    <location>
        <begin position="930"/>
        <end position="941"/>
    </location>
</feature>
<dbReference type="GO" id="GO:0005737">
    <property type="term" value="C:cytoplasm"/>
    <property type="evidence" value="ECO:0007669"/>
    <property type="project" value="TreeGrafter"/>
</dbReference>
<reference evidence="7 8" key="1">
    <citation type="journal article" date="2013" name="BMC Genomics">
        <title>The genome and transcriptome of the pine saprophyte Ophiostoma piceae, and a comparison with the bark beetle-associated pine pathogen Grosmannia clavigera.</title>
        <authorList>
            <person name="Haridas S."/>
            <person name="Wang Y."/>
            <person name="Lim L."/>
            <person name="Massoumi Alamouti S."/>
            <person name="Jackman S."/>
            <person name="Docking R."/>
            <person name="Robertson G."/>
            <person name="Birol I."/>
            <person name="Bohlmann J."/>
            <person name="Breuil C."/>
        </authorList>
    </citation>
    <scope>NUCLEOTIDE SEQUENCE [LARGE SCALE GENOMIC DNA]</scope>
    <source>
        <strain evidence="7 8">UAMH 11346</strain>
    </source>
</reference>
<keyword evidence="7" id="KW-0436">Ligase</keyword>
<feature type="region of interest" description="Disordered" evidence="4">
    <location>
        <begin position="1"/>
        <end position="87"/>
    </location>
</feature>
<gene>
    <name evidence="7" type="ORF">F503_04192</name>
</gene>